<proteinExistence type="predicted"/>
<dbReference type="Proteomes" id="UP000275368">
    <property type="component" value="Chromosome"/>
</dbReference>
<protein>
    <submittedName>
        <fullName evidence="1">Uncharacterized protein</fullName>
    </submittedName>
</protein>
<gene>
    <name evidence="1" type="ORF">Back11_48660</name>
</gene>
<dbReference type="Gene3D" id="3.20.20.150">
    <property type="entry name" value="Divalent-metal-dependent TIM barrel enzymes"/>
    <property type="match status" value="1"/>
</dbReference>
<name>A0A3G9JC62_9BACL</name>
<sequence length="68" mass="7710">MKIAELLNQSADPQWTLSKQAGVTHAVGRLPTKSNGEVSWDYMALLQMKKRFDDFGLKLEVLELAMRC</sequence>
<evidence type="ECO:0000313" key="2">
    <source>
        <dbReference type="Proteomes" id="UP000275368"/>
    </source>
</evidence>
<keyword evidence="2" id="KW-1185">Reference proteome</keyword>
<dbReference type="KEGG" id="pbk:Back11_48660"/>
<dbReference type="EMBL" id="AP019308">
    <property type="protein sequence ID" value="BBH23521.1"/>
    <property type="molecule type" value="Genomic_DNA"/>
</dbReference>
<reference evidence="1 2" key="1">
    <citation type="submission" date="2018-11" db="EMBL/GenBank/DDBJ databases">
        <title>Complete genome sequence of Paenibacillus baekrokdamisoli strain KCTC 33723.</title>
        <authorList>
            <person name="Kang S.W."/>
            <person name="Lee K.C."/>
            <person name="Kim K.K."/>
            <person name="Kim J.S."/>
            <person name="Kim D.S."/>
            <person name="Ko S.H."/>
            <person name="Yang S.H."/>
            <person name="Lee J.S."/>
        </authorList>
    </citation>
    <scope>NUCLEOTIDE SEQUENCE [LARGE SCALE GENOMIC DNA]</scope>
    <source>
        <strain evidence="1 2">KCTC 33723</strain>
    </source>
</reference>
<evidence type="ECO:0000313" key="1">
    <source>
        <dbReference type="EMBL" id="BBH23521.1"/>
    </source>
</evidence>
<accession>A0A3G9JC62</accession>
<dbReference type="AlphaFoldDB" id="A0A3G9JC62"/>
<dbReference type="RefSeq" id="WP_232015991.1">
    <property type="nucleotide sequence ID" value="NZ_AP019308.1"/>
</dbReference>
<organism evidence="1 2">
    <name type="scientific">Paenibacillus baekrokdamisoli</name>
    <dbReference type="NCBI Taxonomy" id="1712516"/>
    <lineage>
        <taxon>Bacteria</taxon>
        <taxon>Bacillati</taxon>
        <taxon>Bacillota</taxon>
        <taxon>Bacilli</taxon>
        <taxon>Bacillales</taxon>
        <taxon>Paenibacillaceae</taxon>
        <taxon>Paenibacillus</taxon>
    </lineage>
</organism>